<dbReference type="OrthoDB" id="348356at2759"/>
<feature type="compositionally biased region" description="Polar residues" evidence="1">
    <location>
        <begin position="8"/>
        <end position="23"/>
    </location>
</feature>
<sequence length="772" mass="85400">MPELHNILQENATPSADSAFTSPSLPTVGSTFARPGSLRAKTCRSLTCMRLVVATLASVAAVAVLISFCSRFFERRAVQGIPSRTLASPKDTDGSTGICGESGEGEEQQQRTRPQHPSSPARGILALPIKKRFLAQAVESGTGGDGRTPYQQAEQQDVFLDDRVGTPFGFVPPGAVPRPGQLHLQQLPFGTPQPSGEERTPAELDAASGILNLQSTHYTPASEDAADPKAEEKKSFDSQVRQLQRQIEQMQRRLNQLQQKLHKRRHSRRHQRAHLHQQHQLGLYQQGRPMLSQVPLREDEGDHQPLLQANALHRGQQQQQQHQKQQVMQRQGTQKAKQQEQKVVQDIGRTRIRKRKQQDSQQARQQEQQVLAEKKRKQEHEQTQQVQKKGELEKQKLLEDQQRLEPAELVSEEDVWISHGSQTTEKPLPSTSQQVLQLYASATSSGPSTFEAFRGQVTPEIHHASPSIAGADESRYGSAQASADAASAASGVSVRDMPIPGPSSAALTTSKGGTSLQVPTLSSLLTRDEAADAESAAAAGASMLASVSTPAGGGQLVAPNSYLDPMREHPFVYLPSPILERTPGPFVLNIKAAISRPPGRRNPVPLLEQVRRLFANRVLDLQQMKELRDIGQLLVGHAYYHQQDDLSNHQTYRMVHRLGIRFLVLDAVVSICIVLRQTPAADDWKAFVGAISHSPPPPTPRGMALCRSSFFTCLVNELSMAIQTLKTGRRPSPSDLVRIKRMLFCSEYSPPRLKEEDFDGWRKDDGCKIRWH</sequence>
<feature type="region of interest" description="Disordered" evidence="1">
    <location>
        <begin position="312"/>
        <end position="390"/>
    </location>
</feature>
<dbReference type="OMA" id="EDVWISH"/>
<feature type="compositionally biased region" description="Polar residues" evidence="1">
    <location>
        <begin position="505"/>
        <end position="514"/>
    </location>
</feature>
<dbReference type="EMBL" id="HG721977">
    <property type="protein sequence ID" value="CDJ60992.1"/>
    <property type="molecule type" value="Genomic_DNA"/>
</dbReference>
<gene>
    <name evidence="3" type="ORF">EMWEY_00036920</name>
</gene>
<feature type="transmembrane region" description="Helical" evidence="2">
    <location>
        <begin position="51"/>
        <end position="73"/>
    </location>
</feature>
<keyword evidence="2" id="KW-0472">Membrane</keyword>
<dbReference type="AlphaFoldDB" id="U6M9V3"/>
<feature type="region of interest" description="Disordered" evidence="1">
    <location>
        <begin position="84"/>
        <end position="122"/>
    </location>
</feature>
<keyword evidence="4" id="KW-1185">Reference proteome</keyword>
<evidence type="ECO:0000313" key="4">
    <source>
        <dbReference type="Proteomes" id="UP000030763"/>
    </source>
</evidence>
<feature type="region of interest" description="Disordered" evidence="1">
    <location>
        <begin position="1"/>
        <end position="23"/>
    </location>
</feature>
<organism evidence="3 4">
    <name type="scientific">Eimeria maxima</name>
    <name type="common">Coccidian parasite</name>
    <dbReference type="NCBI Taxonomy" id="5804"/>
    <lineage>
        <taxon>Eukaryota</taxon>
        <taxon>Sar</taxon>
        <taxon>Alveolata</taxon>
        <taxon>Apicomplexa</taxon>
        <taxon>Conoidasida</taxon>
        <taxon>Coccidia</taxon>
        <taxon>Eucoccidiorida</taxon>
        <taxon>Eimeriorina</taxon>
        <taxon>Eimeriidae</taxon>
        <taxon>Eimeria</taxon>
    </lineage>
</organism>
<reference evidence="3" key="1">
    <citation type="submission" date="2013-10" db="EMBL/GenBank/DDBJ databases">
        <title>Genomic analysis of the causative agents of coccidiosis in chickens.</title>
        <authorList>
            <person name="Reid A.J."/>
            <person name="Blake D."/>
            <person name="Billington K."/>
            <person name="Browne H."/>
            <person name="Dunn M."/>
            <person name="Hung S."/>
            <person name="Kawahara F."/>
            <person name="Miranda-Saavedra D."/>
            <person name="Mourier T."/>
            <person name="Nagra H."/>
            <person name="Otto T.D."/>
            <person name="Rawlings N."/>
            <person name="Sanchez A."/>
            <person name="Sanders M."/>
            <person name="Subramaniam C."/>
            <person name="Tay Y."/>
            <person name="Dear P."/>
            <person name="Doerig C."/>
            <person name="Gruber A."/>
            <person name="Parkinson J."/>
            <person name="Shirley M."/>
            <person name="Wan K.L."/>
            <person name="Berriman M."/>
            <person name="Tomley F."/>
            <person name="Pain A."/>
        </authorList>
    </citation>
    <scope>NUCLEOTIDE SEQUENCE [LARGE SCALE GENOMIC DNA]</scope>
    <source>
        <strain evidence="3">Weybridge</strain>
    </source>
</reference>
<keyword evidence="2" id="KW-1133">Transmembrane helix</keyword>
<keyword evidence="2" id="KW-0812">Transmembrane</keyword>
<name>U6M9V3_EIMMA</name>
<dbReference type="GeneID" id="25337678"/>
<accession>U6M9V3</accession>
<feature type="compositionally biased region" description="Low complexity" evidence="1">
    <location>
        <begin position="359"/>
        <end position="369"/>
    </location>
</feature>
<feature type="compositionally biased region" description="Basic residues" evidence="1">
    <location>
        <begin position="260"/>
        <end position="277"/>
    </location>
</feature>
<evidence type="ECO:0000256" key="1">
    <source>
        <dbReference type="SAM" id="MobiDB-lite"/>
    </source>
</evidence>
<dbReference type="VEuPathDB" id="ToxoDB:EMWEY_00036920"/>
<feature type="region of interest" description="Disordered" evidence="1">
    <location>
        <begin position="492"/>
        <end position="514"/>
    </location>
</feature>
<dbReference type="Proteomes" id="UP000030763">
    <property type="component" value="Unassembled WGS sequence"/>
</dbReference>
<feature type="compositionally biased region" description="Low complexity" evidence="1">
    <location>
        <begin position="316"/>
        <end position="345"/>
    </location>
</feature>
<evidence type="ECO:0000256" key="2">
    <source>
        <dbReference type="SAM" id="Phobius"/>
    </source>
</evidence>
<feature type="compositionally biased region" description="Basic and acidic residues" evidence="1">
    <location>
        <begin position="372"/>
        <end position="390"/>
    </location>
</feature>
<dbReference type="RefSeq" id="XP_013337642.1">
    <property type="nucleotide sequence ID" value="XM_013482188.1"/>
</dbReference>
<evidence type="ECO:0000313" key="3">
    <source>
        <dbReference type="EMBL" id="CDJ60992.1"/>
    </source>
</evidence>
<feature type="region of interest" description="Disordered" evidence="1">
    <location>
        <begin position="256"/>
        <end position="286"/>
    </location>
</feature>
<protein>
    <submittedName>
        <fullName evidence="3">Uncharacterized protein</fullName>
    </submittedName>
</protein>
<reference evidence="3" key="2">
    <citation type="submission" date="2013-10" db="EMBL/GenBank/DDBJ databases">
        <authorList>
            <person name="Aslett M."/>
        </authorList>
    </citation>
    <scope>NUCLEOTIDE SEQUENCE [LARGE SCALE GENOMIC DNA]</scope>
    <source>
        <strain evidence="3">Weybridge</strain>
    </source>
</reference>
<proteinExistence type="predicted"/>